<feature type="domain" description="Calcineurin-like phosphoesterase" evidence="3">
    <location>
        <begin position="86"/>
        <end position="303"/>
    </location>
</feature>
<dbReference type="RefSeq" id="XP_067691179.1">
    <property type="nucleotide sequence ID" value="XM_067835808.1"/>
</dbReference>
<reference evidence="4 5" key="1">
    <citation type="submission" date="2021-02" db="EMBL/GenBank/DDBJ databases">
        <title>Leishmania (Mundinia) enrietti genome sequencing and assembly.</title>
        <authorList>
            <person name="Almutairi H."/>
            <person name="Gatherer D."/>
        </authorList>
    </citation>
    <scope>NUCLEOTIDE SEQUENCE [LARGE SCALE GENOMIC DNA]</scope>
    <source>
        <strain evidence="4">CUR178</strain>
    </source>
</reference>
<dbReference type="InterPro" id="IPR029052">
    <property type="entry name" value="Metallo-depent_PP-like"/>
</dbReference>
<dbReference type="Pfam" id="PF00149">
    <property type="entry name" value="Metallophos"/>
    <property type="match status" value="1"/>
</dbReference>
<dbReference type="KEGG" id="lenr:94171318"/>
<evidence type="ECO:0000256" key="2">
    <source>
        <dbReference type="SAM" id="Phobius"/>
    </source>
</evidence>
<evidence type="ECO:0000259" key="3">
    <source>
        <dbReference type="Pfam" id="PF00149"/>
    </source>
</evidence>
<dbReference type="AlphaFoldDB" id="A0A836GFC9"/>
<proteinExistence type="predicted"/>
<feature type="transmembrane region" description="Helical" evidence="2">
    <location>
        <begin position="20"/>
        <end position="40"/>
    </location>
</feature>
<name>A0A836GFC9_LEIEN</name>
<comment type="caution">
    <text evidence="4">The sequence shown here is derived from an EMBL/GenBank/DDBJ whole genome shotgun (WGS) entry which is preliminary data.</text>
</comment>
<sequence length="380" mass="41718">MPPQRKVEIFMARAYSRKGVESGLFFWTVFVLVIAGTFVVSNIPLGLYTPTVGFQQSKHRKLPKQSVPGRPTTSAGRGIMRAPHQRIIAIGDLHGDIDRLRNILRAANVLEEDMDTWRKGCTDVVVQLGNIVSYGPDAPQMLQLLSDLKPDALAAGGRLITLSGNHELLALSGVSEYAHPRLLELSAGHVGFRYLYGPGGRYGRMMVEENLAVVIVSDIVFVHGGLTAEYARRGINQLNAEWLEGAASANLTKHTFHDKESPLWDRTVVEAAMRGNCGPVSAGIAALKAKEHLNINLMVVGHTSMKSGRVGIWCAGKLMTIDVAMSRYVENGGYEAFISFRPIIEKVNRKRRMLETKERLQIHYPLGAGLRVEPSITAGS</sequence>
<gene>
    <name evidence="4" type="ORF">CUR178_04096</name>
</gene>
<dbReference type="EMBL" id="JAFHKP010000029">
    <property type="protein sequence ID" value="KAG5473986.1"/>
    <property type="molecule type" value="Genomic_DNA"/>
</dbReference>
<keyword evidence="5" id="KW-1185">Reference proteome</keyword>
<dbReference type="Gene3D" id="3.60.21.10">
    <property type="match status" value="1"/>
</dbReference>
<dbReference type="Proteomes" id="UP000674179">
    <property type="component" value="Chromosome 29"/>
</dbReference>
<dbReference type="InterPro" id="IPR004843">
    <property type="entry name" value="Calcineurin-like_PHP"/>
</dbReference>
<accession>A0A836GFC9</accession>
<keyword evidence="2" id="KW-0472">Membrane</keyword>
<dbReference type="OrthoDB" id="5976022at2759"/>
<dbReference type="GeneID" id="94171318"/>
<keyword evidence="2" id="KW-1133">Transmembrane helix</keyword>
<dbReference type="PANTHER" id="PTHR46546">
    <property type="entry name" value="SHEWANELLA-LIKE PROTEIN PHOSPHATASE 1"/>
    <property type="match status" value="1"/>
</dbReference>
<organism evidence="4 5">
    <name type="scientific">Leishmania enriettii</name>
    <dbReference type="NCBI Taxonomy" id="5663"/>
    <lineage>
        <taxon>Eukaryota</taxon>
        <taxon>Discoba</taxon>
        <taxon>Euglenozoa</taxon>
        <taxon>Kinetoplastea</taxon>
        <taxon>Metakinetoplastina</taxon>
        <taxon>Trypanosomatida</taxon>
        <taxon>Trypanosomatidae</taxon>
        <taxon>Leishmaniinae</taxon>
        <taxon>Leishmania</taxon>
    </lineage>
</organism>
<protein>
    <recommendedName>
        <fullName evidence="3">Calcineurin-like phosphoesterase domain-containing protein</fullName>
    </recommendedName>
</protein>
<evidence type="ECO:0000256" key="1">
    <source>
        <dbReference type="SAM" id="MobiDB-lite"/>
    </source>
</evidence>
<dbReference type="SUPFAM" id="SSF56300">
    <property type="entry name" value="Metallo-dependent phosphatases"/>
    <property type="match status" value="1"/>
</dbReference>
<keyword evidence="2" id="KW-0812">Transmembrane</keyword>
<feature type="region of interest" description="Disordered" evidence="1">
    <location>
        <begin position="58"/>
        <end position="78"/>
    </location>
</feature>
<evidence type="ECO:0000313" key="4">
    <source>
        <dbReference type="EMBL" id="KAG5473986.1"/>
    </source>
</evidence>
<evidence type="ECO:0000313" key="5">
    <source>
        <dbReference type="Proteomes" id="UP000674179"/>
    </source>
</evidence>
<dbReference type="GO" id="GO:0016787">
    <property type="term" value="F:hydrolase activity"/>
    <property type="evidence" value="ECO:0007669"/>
    <property type="project" value="InterPro"/>
</dbReference>
<dbReference type="InterPro" id="IPR041787">
    <property type="entry name" value="MPP_Shelphs"/>
</dbReference>
<dbReference type="CDD" id="cd07425">
    <property type="entry name" value="MPP_Shelphs"/>
    <property type="match status" value="1"/>
</dbReference>
<dbReference type="PANTHER" id="PTHR46546:SF4">
    <property type="entry name" value="SHEWANELLA-LIKE PROTEIN PHOSPHATASE 1"/>
    <property type="match status" value="1"/>
</dbReference>